<dbReference type="EMBL" id="PJCH01000001">
    <property type="protein sequence ID" value="PQA89590.1"/>
    <property type="molecule type" value="Genomic_DNA"/>
</dbReference>
<dbReference type="InterPro" id="IPR000531">
    <property type="entry name" value="Beta-barrel_TonB"/>
</dbReference>
<sequence length="129" mass="14080">MPDPFSFVMAPVVGPETFSAFTPKFGLEFQVNDNVLLYARPKGASKAADAISAAANSRRSLLKKIWAFEREGGGSALFSNRLRLNTAYFHYVYKDVQAQDSVQNQSLIRNVGKAVVDGAMGCRSVSNID</sequence>
<dbReference type="AlphaFoldDB" id="A0A2S7KAP3"/>
<comment type="subcellular location">
    <subcellularLocation>
        <location evidence="1">Cell outer membrane</location>
    </subcellularLocation>
</comment>
<evidence type="ECO:0000256" key="3">
    <source>
        <dbReference type="ARBA" id="ARBA00023237"/>
    </source>
</evidence>
<evidence type="ECO:0000313" key="5">
    <source>
        <dbReference type="EMBL" id="PQA89590.1"/>
    </source>
</evidence>
<evidence type="ECO:0000313" key="6">
    <source>
        <dbReference type="Proteomes" id="UP000239504"/>
    </source>
</evidence>
<dbReference type="SUPFAM" id="SSF56935">
    <property type="entry name" value="Porins"/>
    <property type="match status" value="1"/>
</dbReference>
<protein>
    <recommendedName>
        <fullName evidence="4">TonB-dependent receptor-like beta-barrel domain-containing protein</fullName>
    </recommendedName>
</protein>
<organism evidence="5 6">
    <name type="scientific">Hyphococcus luteus</name>
    <dbReference type="NCBI Taxonomy" id="2058213"/>
    <lineage>
        <taxon>Bacteria</taxon>
        <taxon>Pseudomonadati</taxon>
        <taxon>Pseudomonadota</taxon>
        <taxon>Alphaproteobacteria</taxon>
        <taxon>Parvularculales</taxon>
        <taxon>Parvularculaceae</taxon>
        <taxon>Hyphococcus</taxon>
    </lineage>
</organism>
<evidence type="ECO:0000256" key="2">
    <source>
        <dbReference type="ARBA" id="ARBA00023136"/>
    </source>
</evidence>
<accession>A0A2S7KAP3</accession>
<dbReference type="InterPro" id="IPR036942">
    <property type="entry name" value="Beta-barrel_TonB_sf"/>
</dbReference>
<gene>
    <name evidence="5" type="ORF">CW354_01615</name>
</gene>
<keyword evidence="2" id="KW-0472">Membrane</keyword>
<dbReference type="Gene3D" id="2.40.170.20">
    <property type="entry name" value="TonB-dependent receptor, beta-barrel domain"/>
    <property type="match status" value="1"/>
</dbReference>
<keyword evidence="3" id="KW-0998">Cell outer membrane</keyword>
<keyword evidence="6" id="KW-1185">Reference proteome</keyword>
<name>A0A2S7KAP3_9PROT</name>
<dbReference type="Pfam" id="PF00593">
    <property type="entry name" value="TonB_dep_Rec_b-barrel"/>
    <property type="match status" value="1"/>
</dbReference>
<dbReference type="GO" id="GO:0009279">
    <property type="term" value="C:cell outer membrane"/>
    <property type="evidence" value="ECO:0007669"/>
    <property type="project" value="UniProtKB-SubCell"/>
</dbReference>
<proteinExistence type="predicted"/>
<evidence type="ECO:0000256" key="1">
    <source>
        <dbReference type="ARBA" id="ARBA00004442"/>
    </source>
</evidence>
<comment type="caution">
    <text evidence="5">The sequence shown here is derived from an EMBL/GenBank/DDBJ whole genome shotgun (WGS) entry which is preliminary data.</text>
</comment>
<feature type="domain" description="TonB-dependent receptor-like beta-barrel" evidence="4">
    <location>
        <begin position="16"/>
        <end position="118"/>
    </location>
</feature>
<reference evidence="5 6" key="1">
    <citation type="submission" date="2017-12" db="EMBL/GenBank/DDBJ databases">
        <authorList>
            <person name="Hurst M.R.H."/>
        </authorList>
    </citation>
    <scope>NUCLEOTIDE SEQUENCE [LARGE SCALE GENOMIC DNA]</scope>
    <source>
        <strain evidence="5 6">SY-3-19</strain>
    </source>
</reference>
<dbReference type="Proteomes" id="UP000239504">
    <property type="component" value="Unassembled WGS sequence"/>
</dbReference>
<evidence type="ECO:0000259" key="4">
    <source>
        <dbReference type="Pfam" id="PF00593"/>
    </source>
</evidence>